<evidence type="ECO:0000313" key="2">
    <source>
        <dbReference type="Proteomes" id="UP000230002"/>
    </source>
</evidence>
<dbReference type="Gene3D" id="2.130.10.10">
    <property type="entry name" value="YVTN repeat-like/Quinoprotein amine dehydrogenase"/>
    <property type="match status" value="1"/>
</dbReference>
<dbReference type="Proteomes" id="UP000230002">
    <property type="component" value="Unassembled WGS sequence"/>
</dbReference>
<reference evidence="1 2" key="1">
    <citation type="journal article" date="2015" name="Sci. Rep.">
        <title>Chromosome-level genome map provides insights into diverse defense mechanisms in the medicinal fungus Ganoderma sinense.</title>
        <authorList>
            <person name="Zhu Y."/>
            <person name="Xu J."/>
            <person name="Sun C."/>
            <person name="Zhou S."/>
            <person name="Xu H."/>
            <person name="Nelson D.R."/>
            <person name="Qian J."/>
            <person name="Song J."/>
            <person name="Luo H."/>
            <person name="Xiang L."/>
            <person name="Li Y."/>
            <person name="Xu Z."/>
            <person name="Ji A."/>
            <person name="Wang L."/>
            <person name="Lu S."/>
            <person name="Hayward A."/>
            <person name="Sun W."/>
            <person name="Li X."/>
            <person name="Schwartz D.C."/>
            <person name="Wang Y."/>
            <person name="Chen S."/>
        </authorList>
    </citation>
    <scope>NUCLEOTIDE SEQUENCE [LARGE SCALE GENOMIC DNA]</scope>
    <source>
        <strain evidence="1 2">ZZ0214-1</strain>
    </source>
</reference>
<name>A0A2G8S0Q3_9APHY</name>
<gene>
    <name evidence="1" type="ORF">GSI_10461</name>
</gene>
<evidence type="ECO:0000313" key="1">
    <source>
        <dbReference type="EMBL" id="PIL27314.1"/>
    </source>
</evidence>
<dbReference type="InterPro" id="IPR036322">
    <property type="entry name" value="WD40_repeat_dom_sf"/>
</dbReference>
<dbReference type="InterPro" id="IPR015943">
    <property type="entry name" value="WD40/YVTN_repeat-like_dom_sf"/>
</dbReference>
<dbReference type="SUPFAM" id="SSF50978">
    <property type="entry name" value="WD40 repeat-like"/>
    <property type="match status" value="1"/>
</dbReference>
<proteinExistence type="predicted"/>
<dbReference type="AlphaFoldDB" id="A0A2G8S0Q3"/>
<accession>A0A2G8S0Q3</accession>
<keyword evidence="2" id="KW-1185">Reference proteome</keyword>
<sequence length="546" mass="59404">MSPDGRMCAWGANSRRVGSRYPEVRTAGATGRRLEVPQFFDVVDGAVTQIKWVNHSSLAFGTAFGYLHLWTMAETQVFHSDLRCRVRGGAEITSIATRRKGSIWRIVVGTLDCHVVAFEWAGKGDFHTLFGLDSFTAIPRALSFEENGNIRVFSLHDGCLHSLDGSTGKHLDKPTWLTDVIGYATVDEKKGLALICHMDGFSMHQLPTRNIEATYLTDPSTTTKPKPIMFTENGCRVITGSDHGKVYVFKTEGGKPVDILQHATAGDMVQSITTYCNEEWSTIICATSSDDVGCPSVSFWVRRIGSKRIPSTPINYSEAGVRRKGHNDPQALSSTVVSATRELFEFLWKSVVGMLVLLFTSAVLSEAPVRAAADVSTATCKSAPIPADLFGFFLDVLIADHRHPPSSSSPLRINLRRPSSHQPSFASDLSSSLCLPSSPSSGLRLALSSTAIFSVQSSSSRARGPATLSPLPLPLDHPIARTANHLLALCRPLPLIVSSPHVILVRRAHASRPRAPLVSLLPSSFSSSSRRRGYAHAYRLPPVYAS</sequence>
<comment type="caution">
    <text evidence="1">The sequence shown here is derived from an EMBL/GenBank/DDBJ whole genome shotgun (WGS) entry which is preliminary data.</text>
</comment>
<dbReference type="EMBL" id="AYKW01000034">
    <property type="protein sequence ID" value="PIL27314.1"/>
    <property type="molecule type" value="Genomic_DNA"/>
</dbReference>
<protein>
    <submittedName>
        <fullName evidence="1">Uncharacterized protein</fullName>
    </submittedName>
</protein>
<organism evidence="1 2">
    <name type="scientific">Ganoderma sinense ZZ0214-1</name>
    <dbReference type="NCBI Taxonomy" id="1077348"/>
    <lineage>
        <taxon>Eukaryota</taxon>
        <taxon>Fungi</taxon>
        <taxon>Dikarya</taxon>
        <taxon>Basidiomycota</taxon>
        <taxon>Agaricomycotina</taxon>
        <taxon>Agaricomycetes</taxon>
        <taxon>Polyporales</taxon>
        <taxon>Polyporaceae</taxon>
        <taxon>Ganoderma</taxon>
    </lineage>
</organism>
<dbReference type="STRING" id="1077348.A0A2G8S0Q3"/>
<dbReference type="OrthoDB" id="2791381at2759"/>